<feature type="region of interest" description="Disordered" evidence="1">
    <location>
        <begin position="107"/>
        <end position="152"/>
    </location>
</feature>
<dbReference type="GO" id="GO:0051011">
    <property type="term" value="F:microtubule minus-end binding"/>
    <property type="evidence" value="ECO:0007669"/>
    <property type="project" value="TreeGrafter"/>
</dbReference>
<dbReference type="PANTHER" id="PTHR16219:SF1">
    <property type="entry name" value="HAUS AUGMIN-LIKE COMPLEX SUBUNIT 4"/>
    <property type="match status" value="1"/>
</dbReference>
<evidence type="ECO:0000313" key="2">
    <source>
        <dbReference type="EMBL" id="GJJ68893.1"/>
    </source>
</evidence>
<name>A0A9P3H371_9FUNG</name>
<sequence>MQDPSTLEQHPGLARLLVDLNSRFLTPTGLSLEYEQELHKARYSLKNKQSYLESKTVFEPLERLRLLPLENRDLGFQDRSADIQRQISDHIDQIITLIELRSLGPESHLSSSTRQDGQLNMSGASDIASGSVNRPFPRESRSPSSKARNADNNLLQLVANGVESDRDLDSITMTQLKPHLQALEGFAAPMMQAIQGSIQERAQEVSTHFHRAFGSTSSSPTPNMPVDLSVIVSRARDHSIFVGGCREESSILMEQSFYYKCRALFDTLQEAVAMLWELVIEFKIRHQLEENQVFRDYFEQVNQALLFKLRISAATLRQSVYNKETLDKLSALRGTLNEQEQGLTSQLQQNASLLQKYQFAGEDFNKIVQAYAKILKSIERVQYEISLLK</sequence>
<organism evidence="2 3">
    <name type="scientific">Entomortierella parvispora</name>
    <dbReference type="NCBI Taxonomy" id="205924"/>
    <lineage>
        <taxon>Eukaryota</taxon>
        <taxon>Fungi</taxon>
        <taxon>Fungi incertae sedis</taxon>
        <taxon>Mucoromycota</taxon>
        <taxon>Mortierellomycotina</taxon>
        <taxon>Mortierellomycetes</taxon>
        <taxon>Mortierellales</taxon>
        <taxon>Mortierellaceae</taxon>
        <taxon>Entomortierella</taxon>
    </lineage>
</organism>
<evidence type="ECO:0000313" key="3">
    <source>
        <dbReference type="Proteomes" id="UP000827284"/>
    </source>
</evidence>
<dbReference type="OrthoDB" id="66964at2759"/>
<dbReference type="AlphaFoldDB" id="A0A9P3H371"/>
<dbReference type="PANTHER" id="PTHR16219">
    <property type="entry name" value="AUGMIN SUBUNIT 4 FAMILY MEMBER"/>
    <property type="match status" value="1"/>
</dbReference>
<dbReference type="Proteomes" id="UP000827284">
    <property type="component" value="Unassembled WGS sequence"/>
</dbReference>
<dbReference type="GO" id="GO:0051225">
    <property type="term" value="P:spindle assembly"/>
    <property type="evidence" value="ECO:0007669"/>
    <property type="project" value="InterPro"/>
</dbReference>
<gene>
    <name evidence="2" type="ORF">EMPS_01239</name>
</gene>
<reference evidence="2" key="1">
    <citation type="submission" date="2021-11" db="EMBL/GenBank/DDBJ databases">
        <authorList>
            <person name="Herlambang A."/>
            <person name="Guo Y."/>
            <person name="Takashima Y."/>
            <person name="Nishizawa T."/>
        </authorList>
    </citation>
    <scope>NUCLEOTIDE SEQUENCE</scope>
    <source>
        <strain evidence="2">E1425</strain>
    </source>
</reference>
<reference evidence="2" key="2">
    <citation type="journal article" date="2022" name="Microbiol. Resour. Announc.">
        <title>Whole-Genome Sequence of Entomortierella parvispora E1425, a Mucoromycotan Fungus Associated with Burkholderiaceae-Related Endosymbiotic Bacteria.</title>
        <authorList>
            <person name="Herlambang A."/>
            <person name="Guo Y."/>
            <person name="Takashima Y."/>
            <person name="Narisawa K."/>
            <person name="Ohta H."/>
            <person name="Nishizawa T."/>
        </authorList>
    </citation>
    <scope>NUCLEOTIDE SEQUENCE</scope>
    <source>
        <strain evidence="2">E1425</strain>
    </source>
</reference>
<accession>A0A9P3H371</accession>
<dbReference type="EMBL" id="BQFW01000002">
    <property type="protein sequence ID" value="GJJ68893.1"/>
    <property type="molecule type" value="Genomic_DNA"/>
</dbReference>
<keyword evidence="3" id="KW-1185">Reference proteome</keyword>
<evidence type="ECO:0000256" key="1">
    <source>
        <dbReference type="SAM" id="MobiDB-lite"/>
    </source>
</evidence>
<proteinExistence type="predicted"/>
<dbReference type="InterPro" id="IPR029327">
    <property type="entry name" value="HAUS4"/>
</dbReference>
<feature type="compositionally biased region" description="Polar residues" evidence="1">
    <location>
        <begin position="108"/>
        <end position="132"/>
    </location>
</feature>
<dbReference type="GO" id="GO:0070652">
    <property type="term" value="C:HAUS complex"/>
    <property type="evidence" value="ECO:0007669"/>
    <property type="project" value="InterPro"/>
</dbReference>
<dbReference type="Pfam" id="PF14735">
    <property type="entry name" value="HAUS4"/>
    <property type="match status" value="1"/>
</dbReference>
<comment type="caution">
    <text evidence="2">The sequence shown here is derived from an EMBL/GenBank/DDBJ whole genome shotgun (WGS) entry which is preliminary data.</text>
</comment>
<protein>
    <submittedName>
        <fullName evidence="2">HAUS augmin-like complex subunit 4</fullName>
    </submittedName>
</protein>